<evidence type="ECO:0000256" key="5">
    <source>
        <dbReference type="ARBA" id="ARBA00023237"/>
    </source>
</evidence>
<sequence>MIRSTPAPVRTALVVMALALSLAACGRRGALEPPPDPAAPKEQQATGDADALTAAPVPGQGKKRPKAITPPDRPFILDPLL</sequence>
<evidence type="ECO:0000256" key="7">
    <source>
        <dbReference type="SAM" id="MobiDB-lite"/>
    </source>
</evidence>
<dbReference type="InterPro" id="IPR032831">
    <property type="entry name" value="LptM_cons"/>
</dbReference>
<keyword evidence="4" id="KW-0564">Palmitate</keyword>
<keyword evidence="5" id="KW-0998">Cell outer membrane</keyword>
<dbReference type="Pfam" id="PF13627">
    <property type="entry name" value="LptM_cons"/>
    <property type="match status" value="1"/>
</dbReference>
<feature type="signal peptide" evidence="8">
    <location>
        <begin position="1"/>
        <end position="26"/>
    </location>
</feature>
<keyword evidence="6 9" id="KW-0449">Lipoprotein</keyword>
<name>A0ABV7LIK7_9HYPH</name>
<dbReference type="RefSeq" id="WP_376831361.1">
    <property type="nucleotide sequence ID" value="NZ_JBHLWR010000006.1"/>
</dbReference>
<evidence type="ECO:0000256" key="6">
    <source>
        <dbReference type="ARBA" id="ARBA00023288"/>
    </source>
</evidence>
<evidence type="ECO:0000256" key="2">
    <source>
        <dbReference type="ARBA" id="ARBA00022729"/>
    </source>
</evidence>
<feature type="chain" id="PRO_5046949082" evidence="8">
    <location>
        <begin position="27"/>
        <end position="81"/>
    </location>
</feature>
<accession>A0ABV7LIK7</accession>
<dbReference type="Proteomes" id="UP001595536">
    <property type="component" value="Unassembled WGS sequence"/>
</dbReference>
<evidence type="ECO:0000313" key="9">
    <source>
        <dbReference type="EMBL" id="MFC3267301.1"/>
    </source>
</evidence>
<evidence type="ECO:0000313" key="10">
    <source>
        <dbReference type="Proteomes" id="UP001595536"/>
    </source>
</evidence>
<feature type="region of interest" description="Disordered" evidence="7">
    <location>
        <begin position="27"/>
        <end position="81"/>
    </location>
</feature>
<evidence type="ECO:0000256" key="8">
    <source>
        <dbReference type="SAM" id="SignalP"/>
    </source>
</evidence>
<comment type="subcellular location">
    <subcellularLocation>
        <location evidence="1">Cell outer membrane</location>
        <topology evidence="1">Lipid-anchor</topology>
    </subcellularLocation>
</comment>
<keyword evidence="3" id="KW-0472">Membrane</keyword>
<evidence type="ECO:0000256" key="1">
    <source>
        <dbReference type="ARBA" id="ARBA00004459"/>
    </source>
</evidence>
<dbReference type="PROSITE" id="PS51257">
    <property type="entry name" value="PROKAR_LIPOPROTEIN"/>
    <property type="match status" value="1"/>
</dbReference>
<proteinExistence type="predicted"/>
<evidence type="ECO:0000256" key="3">
    <source>
        <dbReference type="ARBA" id="ARBA00023136"/>
    </source>
</evidence>
<reference evidence="10" key="1">
    <citation type="journal article" date="2019" name="Int. J. Syst. Evol. Microbiol.">
        <title>The Global Catalogue of Microorganisms (GCM) 10K type strain sequencing project: providing services to taxonomists for standard genome sequencing and annotation.</title>
        <authorList>
            <consortium name="The Broad Institute Genomics Platform"/>
            <consortium name="The Broad Institute Genome Sequencing Center for Infectious Disease"/>
            <person name="Wu L."/>
            <person name="Ma J."/>
        </authorList>
    </citation>
    <scope>NUCLEOTIDE SEQUENCE [LARGE SCALE GENOMIC DNA]</scope>
    <source>
        <strain evidence="10">CCM 7941</strain>
    </source>
</reference>
<keyword evidence="2 8" id="KW-0732">Signal</keyword>
<evidence type="ECO:0000256" key="4">
    <source>
        <dbReference type="ARBA" id="ARBA00023139"/>
    </source>
</evidence>
<dbReference type="EMBL" id="JBHRUV010000099">
    <property type="protein sequence ID" value="MFC3267301.1"/>
    <property type="molecule type" value="Genomic_DNA"/>
</dbReference>
<organism evidence="9 10">
    <name type="scientific">Camelimonas abortus</name>
    <dbReference type="NCBI Taxonomy" id="1017184"/>
    <lineage>
        <taxon>Bacteria</taxon>
        <taxon>Pseudomonadati</taxon>
        <taxon>Pseudomonadota</taxon>
        <taxon>Alphaproteobacteria</taxon>
        <taxon>Hyphomicrobiales</taxon>
        <taxon>Chelatococcaceae</taxon>
        <taxon>Camelimonas</taxon>
    </lineage>
</organism>
<keyword evidence="10" id="KW-1185">Reference proteome</keyword>
<dbReference type="NCBIfam" id="NF047847">
    <property type="entry name" value="SS_mature_LptM"/>
    <property type="match status" value="1"/>
</dbReference>
<comment type="caution">
    <text evidence="9">The sequence shown here is derived from an EMBL/GenBank/DDBJ whole genome shotgun (WGS) entry which is preliminary data.</text>
</comment>
<gene>
    <name evidence="9" type="ORF">ACFOEX_13210</name>
</gene>
<protein>
    <submittedName>
        <fullName evidence="9">Lipoprotein</fullName>
    </submittedName>
</protein>